<feature type="domain" description="Peptidase S9 prolyl oligopeptidase catalytic" evidence="1">
    <location>
        <begin position="609"/>
        <end position="803"/>
    </location>
</feature>
<sequence>MRLKSPKRLDVEDLLRMLPALLAVLFILATPGLPAAATPGSGEERPRLAIEKIMAGQEFIGTPPSSPAWAVDGKTLYFRWKKPDEKTTEIYAVSLANPVPVKITREKILENPPAGGAGRFRGFFGFGRFGTSWQWDREKKRLLVNQNGDIFLYDLASKKADQLTATDQAESSLGFTHDQKKVYFQSGDNLFVLGLTDRSLRQLTSFTREKQPEPPKPTEIQKWYEDQQRVLFKDIFRMGFEGLGRGGGGADLLPALSKVTTRRKPFLLTENQRLVSVEPTPDEKYVLFMITETITAARNTIVPNYVTRSGYTETINSHTKAAENPQLTRLGIVNSENGEVRWVDYGQGERQVNPRQWLWSPDGKKCLLIAQSEDRKDAWLFLLDPTSGKTAVLENVHDEAWVGSLGLTGISWWPDSRHVSFISEQNGYAHLYRLDVDSLEKKALTEGKYEVTQAELSRDGQKIYFVSSEVHPGERHFYVLDLKTGKKTRLTNLTGMGEFYLSPDESAVAIIHSYSTRPPELYLQALAPASKPKQITQSTTADFRAYPWYDPEIVTFKARDGVEVYARLFKPDNPHPNRPAVIFIHGAGYLQNAHRGWSTYEREFMFHNLLRDSGYFVLDVDYRGSSGYGRDFRTGIYRHMGGKDLDDVVDGAKFLVEKYQVNPRAIGCYGGSYGGFLTLMAMFTTDTFKAGAALRPVTDWAHYHPNYTVDILNLPQKDPEAYKQSSPIYFAEGLKGALLICHGMVDTNVHFQDTVRLAQRLIELGKENWEVAIYPAEDHSFRNTSSWVDEYRRIFRLFETNLKK</sequence>
<dbReference type="PANTHER" id="PTHR11731">
    <property type="entry name" value="PROTEASE FAMILY S9B,C DIPEPTIDYL-PEPTIDASE IV-RELATED"/>
    <property type="match status" value="1"/>
</dbReference>
<dbReference type="InterPro" id="IPR050278">
    <property type="entry name" value="Serine_Prot_S9B/DPPIV"/>
</dbReference>
<gene>
    <name evidence="3" type="ORF">OP8BY_1566</name>
</gene>
<dbReference type="SUPFAM" id="SSF53474">
    <property type="entry name" value="alpha/beta-Hydrolases"/>
    <property type="match status" value="1"/>
</dbReference>
<dbReference type="Pfam" id="PF00326">
    <property type="entry name" value="Peptidase_S9"/>
    <property type="match status" value="1"/>
</dbReference>
<protein>
    <submittedName>
        <fullName evidence="3">Dipeptidyl peptidase IV</fullName>
    </submittedName>
</protein>
<dbReference type="SUPFAM" id="SSF82171">
    <property type="entry name" value="DPP6 N-terminal domain-like"/>
    <property type="match status" value="1"/>
</dbReference>
<dbReference type="EMBL" id="QUAH01000003">
    <property type="protein sequence ID" value="RFT16388.1"/>
    <property type="molecule type" value="Genomic_DNA"/>
</dbReference>
<accession>A0A3E2BNU7</accession>
<comment type="caution">
    <text evidence="3">The sequence shown here is derived from an EMBL/GenBank/DDBJ whole genome shotgun (WGS) entry which is preliminary data.</text>
</comment>
<evidence type="ECO:0000313" key="4">
    <source>
        <dbReference type="Proteomes" id="UP000257323"/>
    </source>
</evidence>
<dbReference type="PANTHER" id="PTHR11731:SF193">
    <property type="entry name" value="DIPEPTIDYL PEPTIDASE 9"/>
    <property type="match status" value="1"/>
</dbReference>
<reference evidence="3 4" key="1">
    <citation type="submission" date="2018-08" db="EMBL/GenBank/DDBJ databases">
        <title>Genome analysis of the thermophilic bacterium of the candidate phylum Aminicenantes from deep subsurface aquifer revealed its physiology and ecological role.</title>
        <authorList>
            <person name="Kadnikov V.V."/>
            <person name="Mardanov A.V."/>
            <person name="Beletsky A.V."/>
            <person name="Karnachuk O.V."/>
            <person name="Ravin N.V."/>
        </authorList>
    </citation>
    <scope>NUCLEOTIDE SEQUENCE [LARGE SCALE GENOMIC DNA]</scope>
    <source>
        <strain evidence="3">BY38</strain>
    </source>
</reference>
<evidence type="ECO:0000313" key="3">
    <source>
        <dbReference type="EMBL" id="RFT16388.1"/>
    </source>
</evidence>
<feature type="domain" description="Dipeptidylpeptidase IV N-terminal" evidence="2">
    <location>
        <begin position="281"/>
        <end position="514"/>
    </location>
</feature>
<dbReference type="Gene3D" id="3.40.50.1820">
    <property type="entry name" value="alpha/beta hydrolase"/>
    <property type="match status" value="1"/>
</dbReference>
<dbReference type="GO" id="GO:0008236">
    <property type="term" value="F:serine-type peptidase activity"/>
    <property type="evidence" value="ECO:0007669"/>
    <property type="project" value="InterPro"/>
</dbReference>
<dbReference type="InterPro" id="IPR001375">
    <property type="entry name" value="Peptidase_S9_cat"/>
</dbReference>
<evidence type="ECO:0000259" key="1">
    <source>
        <dbReference type="Pfam" id="PF00326"/>
    </source>
</evidence>
<evidence type="ECO:0000259" key="2">
    <source>
        <dbReference type="Pfam" id="PF00930"/>
    </source>
</evidence>
<dbReference type="InterPro" id="IPR029058">
    <property type="entry name" value="AB_hydrolase_fold"/>
</dbReference>
<organism evidence="3 4">
    <name type="scientific">Candidatus Saccharicenans subterraneus</name>
    <dbReference type="NCBI Taxonomy" id="2508984"/>
    <lineage>
        <taxon>Bacteria</taxon>
        <taxon>Candidatus Aminicenantota</taxon>
        <taxon>Candidatus Aminicenantia</taxon>
        <taxon>Candidatus Aminicenantales</taxon>
        <taxon>Candidatus Saccharicenantaceae</taxon>
        <taxon>Candidatus Saccharicenans</taxon>
    </lineage>
</organism>
<dbReference type="GO" id="GO:0006508">
    <property type="term" value="P:proteolysis"/>
    <property type="evidence" value="ECO:0007669"/>
    <property type="project" value="InterPro"/>
</dbReference>
<dbReference type="GO" id="GO:0008239">
    <property type="term" value="F:dipeptidyl-peptidase activity"/>
    <property type="evidence" value="ECO:0007669"/>
    <property type="project" value="TreeGrafter"/>
</dbReference>
<name>A0A3E2BNU7_9BACT</name>
<dbReference type="InterPro" id="IPR002469">
    <property type="entry name" value="Peptidase_S9B_N"/>
</dbReference>
<dbReference type="Proteomes" id="UP000257323">
    <property type="component" value="Unassembled WGS sequence"/>
</dbReference>
<proteinExistence type="predicted"/>
<dbReference type="Gene3D" id="2.140.10.30">
    <property type="entry name" value="Dipeptidylpeptidase IV, N-terminal domain"/>
    <property type="match status" value="2"/>
</dbReference>
<dbReference type="Pfam" id="PF00930">
    <property type="entry name" value="DPPIV_N"/>
    <property type="match status" value="1"/>
</dbReference>
<dbReference type="AlphaFoldDB" id="A0A3E2BNU7"/>